<evidence type="ECO:0000313" key="2">
    <source>
        <dbReference type="Proteomes" id="UP000765509"/>
    </source>
</evidence>
<dbReference type="OrthoDB" id="1607513at2759"/>
<reference evidence="1" key="1">
    <citation type="submission" date="2021-03" db="EMBL/GenBank/DDBJ databases">
        <title>Draft genome sequence of rust myrtle Austropuccinia psidii MF-1, a brazilian biotype.</title>
        <authorList>
            <person name="Quecine M.C."/>
            <person name="Pachon D.M.R."/>
            <person name="Bonatelli M.L."/>
            <person name="Correr F.H."/>
            <person name="Franceschini L.M."/>
            <person name="Leite T.F."/>
            <person name="Margarido G.R.A."/>
            <person name="Almeida C.A."/>
            <person name="Ferrarezi J.A."/>
            <person name="Labate C.A."/>
        </authorList>
    </citation>
    <scope>NUCLEOTIDE SEQUENCE</scope>
    <source>
        <strain evidence="1">MF-1</strain>
    </source>
</reference>
<comment type="caution">
    <text evidence="1">The sequence shown here is derived from an EMBL/GenBank/DDBJ whole genome shotgun (WGS) entry which is preliminary data.</text>
</comment>
<keyword evidence="2" id="KW-1185">Reference proteome</keyword>
<gene>
    <name evidence="1" type="ORF">O181_111256</name>
</gene>
<evidence type="ECO:0000313" key="1">
    <source>
        <dbReference type="EMBL" id="MBW0571541.1"/>
    </source>
</evidence>
<protein>
    <submittedName>
        <fullName evidence="1">Uncharacterized protein</fullName>
    </submittedName>
</protein>
<dbReference type="EMBL" id="AVOT02088377">
    <property type="protein sequence ID" value="MBW0571541.1"/>
    <property type="molecule type" value="Genomic_DNA"/>
</dbReference>
<name>A0A9Q3K0R3_9BASI</name>
<organism evidence="1 2">
    <name type="scientific">Austropuccinia psidii MF-1</name>
    <dbReference type="NCBI Taxonomy" id="1389203"/>
    <lineage>
        <taxon>Eukaryota</taxon>
        <taxon>Fungi</taxon>
        <taxon>Dikarya</taxon>
        <taxon>Basidiomycota</taxon>
        <taxon>Pucciniomycotina</taxon>
        <taxon>Pucciniomycetes</taxon>
        <taxon>Pucciniales</taxon>
        <taxon>Sphaerophragmiaceae</taxon>
        <taxon>Austropuccinia</taxon>
    </lineage>
</organism>
<dbReference type="AlphaFoldDB" id="A0A9Q3K0R3"/>
<proteinExistence type="predicted"/>
<dbReference type="Proteomes" id="UP000765509">
    <property type="component" value="Unassembled WGS sequence"/>
</dbReference>
<accession>A0A9Q3K0R3</accession>
<sequence>MLNTIFFASNNAIRCISHTIHLAACDGLDSHSQSGPLQVDQEAGGNTLGPMTMNNLVDEPEGQNTQYDSIINFLSKAASYIWQILQRSEKFICTINLIYEEGQTTKATTLS</sequence>